<dbReference type="InterPro" id="IPR023042">
    <property type="entry name" value="Peptidase_M17_leu_NH2_pept"/>
</dbReference>
<feature type="binding site" evidence="8">
    <location>
        <position position="271"/>
    </location>
    <ligand>
        <name>Mn(2+)</name>
        <dbReference type="ChEBI" id="CHEBI:29035"/>
        <label>2</label>
    </ligand>
</feature>
<evidence type="ECO:0000256" key="4">
    <source>
        <dbReference type="ARBA" id="ARBA00022438"/>
    </source>
</evidence>
<dbReference type="InterPro" id="IPR043472">
    <property type="entry name" value="Macro_dom-like"/>
</dbReference>
<feature type="domain" description="Cytosol aminopeptidase" evidence="9">
    <location>
        <begin position="168"/>
        <end position="474"/>
    </location>
</feature>
<feature type="binding site" evidence="8">
    <location>
        <position position="330"/>
    </location>
    <ligand>
        <name>Mn(2+)</name>
        <dbReference type="ChEBI" id="CHEBI:29035"/>
        <label>1</label>
    </ligand>
</feature>
<comment type="catalytic activity">
    <reaction evidence="2 8">
        <text>Release of an N-terminal amino acid, preferentially leucine, but not glutamic or aspartic acids.</text>
        <dbReference type="EC" id="3.4.11.10"/>
    </reaction>
</comment>
<keyword evidence="6 8" id="KW-0378">Hydrolase</keyword>
<evidence type="ECO:0000256" key="8">
    <source>
        <dbReference type="HAMAP-Rule" id="MF_00181"/>
    </source>
</evidence>
<comment type="function">
    <text evidence="8">Presumably involved in the processing and regular turnover of intracellular proteins. Catalyzes the removal of unsubstituted N-terminal amino acids from various peptides.</text>
</comment>
<dbReference type="InterPro" id="IPR008283">
    <property type="entry name" value="Peptidase_M17_N"/>
</dbReference>
<accession>A0A0N7MBI9</accession>
<feature type="binding site" evidence="8">
    <location>
        <position position="248"/>
    </location>
    <ligand>
        <name>Mn(2+)</name>
        <dbReference type="ChEBI" id="CHEBI:29035"/>
        <label>2</label>
    </ligand>
</feature>
<keyword evidence="4 8" id="KW-0031">Aminopeptidase</keyword>
<evidence type="ECO:0000313" key="12">
    <source>
        <dbReference type="Proteomes" id="UP000051184"/>
    </source>
</evidence>
<dbReference type="Gene3D" id="3.40.630.10">
    <property type="entry name" value="Zn peptidases"/>
    <property type="match status" value="1"/>
</dbReference>
<dbReference type="Gene3D" id="3.40.220.10">
    <property type="entry name" value="Leucine Aminopeptidase, subunit E, domain 1"/>
    <property type="match status" value="1"/>
</dbReference>
<protein>
    <recommendedName>
        <fullName evidence="8">Probable cytosol aminopeptidase</fullName>
        <ecNumber evidence="8">3.4.11.1</ecNumber>
    </recommendedName>
    <alternativeName>
        <fullName evidence="8">Leucine aminopeptidase</fullName>
        <shortName evidence="8">LAP</shortName>
        <ecNumber evidence="8">3.4.11.10</ecNumber>
    </alternativeName>
    <alternativeName>
        <fullName evidence="8">Leucyl aminopeptidase</fullName>
    </alternativeName>
</protein>
<name>A0A0N7MBI9_9RHOB</name>
<dbReference type="InterPro" id="IPR000819">
    <property type="entry name" value="Peptidase_M17_C"/>
</dbReference>
<dbReference type="PANTHER" id="PTHR11963">
    <property type="entry name" value="LEUCINE AMINOPEPTIDASE-RELATED"/>
    <property type="match status" value="1"/>
</dbReference>
<comment type="subcellular location">
    <subcellularLocation>
        <location evidence="8">Cytoplasm</location>
    </subcellularLocation>
</comment>
<comment type="catalytic activity">
    <reaction evidence="1 8">
        <text>Release of an N-terminal amino acid, Xaa-|-Yaa-, in which Xaa is preferably Leu, but may be other amino acids including Pro although not Arg or Lys, and Yaa may be Pro. Amino acid amides and methyl esters are also readily hydrolyzed, but rates on arylamides are exceedingly low.</text>
        <dbReference type="EC" id="3.4.11.1"/>
    </reaction>
</comment>
<dbReference type="EC" id="3.4.11.10" evidence="8"/>
<dbReference type="AlphaFoldDB" id="A0A0N7MBI9"/>
<feature type="binding site" evidence="8">
    <location>
        <position position="253"/>
    </location>
    <ligand>
        <name>Mn(2+)</name>
        <dbReference type="ChEBI" id="CHEBI:29035"/>
        <label>2</label>
    </ligand>
</feature>
<dbReference type="CDD" id="cd00433">
    <property type="entry name" value="Peptidase_M17"/>
    <property type="match status" value="1"/>
</dbReference>
<dbReference type="EMBL" id="CYUE01000013">
    <property type="protein sequence ID" value="CUK25536.1"/>
    <property type="molecule type" value="Genomic_DNA"/>
</dbReference>
<organism evidence="11 12">
    <name type="scientific">Cognatishimia activa</name>
    <dbReference type="NCBI Taxonomy" id="1715691"/>
    <lineage>
        <taxon>Bacteria</taxon>
        <taxon>Pseudomonadati</taxon>
        <taxon>Pseudomonadota</taxon>
        <taxon>Alphaproteobacteria</taxon>
        <taxon>Rhodobacterales</taxon>
        <taxon>Paracoccaceae</taxon>
        <taxon>Cognatishimia</taxon>
    </lineage>
</organism>
<evidence type="ECO:0000256" key="6">
    <source>
        <dbReference type="ARBA" id="ARBA00022801"/>
    </source>
</evidence>
<keyword evidence="12" id="KW-1185">Reference proteome</keyword>
<keyword evidence="5 8" id="KW-0645">Protease</keyword>
<dbReference type="SUPFAM" id="SSF53187">
    <property type="entry name" value="Zn-dependent exopeptidases"/>
    <property type="match status" value="1"/>
</dbReference>
<dbReference type="NCBIfam" id="NF002075">
    <property type="entry name" value="PRK00913.2-2"/>
    <property type="match status" value="1"/>
</dbReference>
<dbReference type="GO" id="GO:0005737">
    <property type="term" value="C:cytoplasm"/>
    <property type="evidence" value="ECO:0007669"/>
    <property type="project" value="UniProtKB-SubCell"/>
</dbReference>
<feature type="binding site" evidence="8">
    <location>
        <position position="332"/>
    </location>
    <ligand>
        <name>Mn(2+)</name>
        <dbReference type="ChEBI" id="CHEBI:29035"/>
        <label>1</label>
    </ligand>
</feature>
<gene>
    <name evidence="11" type="primary">pepA_2</name>
    <name evidence="8" type="synonym">pepA</name>
    <name evidence="11" type="ORF">TA5114_01337</name>
</gene>
<feature type="active site" evidence="8">
    <location>
        <position position="260"/>
    </location>
</feature>
<dbReference type="PRINTS" id="PR00481">
    <property type="entry name" value="LAMNOPPTDASE"/>
</dbReference>
<dbReference type="GO" id="GO:0070006">
    <property type="term" value="F:metalloaminopeptidase activity"/>
    <property type="evidence" value="ECO:0007669"/>
    <property type="project" value="InterPro"/>
</dbReference>
<proteinExistence type="inferred from homology"/>
<dbReference type="Proteomes" id="UP000051184">
    <property type="component" value="Unassembled WGS sequence"/>
</dbReference>
<dbReference type="NCBIfam" id="NF002077">
    <property type="entry name" value="PRK00913.2-4"/>
    <property type="match status" value="1"/>
</dbReference>
<evidence type="ECO:0000313" key="11">
    <source>
        <dbReference type="EMBL" id="CUK25536.1"/>
    </source>
</evidence>
<feature type="active site" evidence="8">
    <location>
        <position position="334"/>
    </location>
</feature>
<evidence type="ECO:0000256" key="7">
    <source>
        <dbReference type="ARBA" id="ARBA00023211"/>
    </source>
</evidence>
<keyword evidence="8" id="KW-0963">Cytoplasm</keyword>
<evidence type="ECO:0000256" key="1">
    <source>
        <dbReference type="ARBA" id="ARBA00000135"/>
    </source>
</evidence>
<dbReference type="SUPFAM" id="SSF52949">
    <property type="entry name" value="Macro domain-like"/>
    <property type="match status" value="1"/>
</dbReference>
<dbReference type="PANTHER" id="PTHR11963:SF23">
    <property type="entry name" value="CYTOSOL AMINOPEPTIDASE"/>
    <property type="match status" value="1"/>
</dbReference>
<dbReference type="RefSeq" id="WP_058314518.1">
    <property type="nucleotide sequence ID" value="NZ_CYTO01000010.1"/>
</dbReference>
<keyword evidence="8" id="KW-0479">Metal-binding</keyword>
<dbReference type="EC" id="3.4.11.1" evidence="8"/>
<sequence length="480" mass="51377">MKLKFSNTERASVLISVQYEKGVHLDDLPLSDVDKALMTRALSFSSFEQKHGQDLCVYTAQNDDIAALVFIGAGKVEENTDLTYQNIGAHVYKTLSAMGVVDAVIRLTAPQIAVQIAYGATLAAYRFDQHKTVKTAAVSQLEALIVDCDGAEACFEPLGALSRGVFTTRDLVSQASNILSPPAFSEQICRLERDGLEIEVLGEAALSAHGMRALLAVGAGSHQESQVVIARWPGSDPIDRDPLVLIGKGVTFDSGGISIKPAFDMADMTGDMGGAAAVIGTLHALAKRKARRHVVGIVGLVENMPGGNAMRPGDVVRTANGQTIEVRNTDCEGRMILADLLWLAQSRFKPDTIVDLATLTGSAVSALGNEFGAVLSDNDELIDSLILAGMQSGEKLWRLPLSPELDQMLNSDFADINNTPGRSAGASTAAHFIKRFVNPDQKWAHIDMAGMAYKSSGRKPTNPTWATGFGPRLLTQWIDA</sequence>
<evidence type="ECO:0000259" key="9">
    <source>
        <dbReference type="Pfam" id="PF00883"/>
    </source>
</evidence>
<dbReference type="Pfam" id="PF02789">
    <property type="entry name" value="Peptidase_M17_N"/>
    <property type="match status" value="1"/>
</dbReference>
<dbReference type="InterPro" id="IPR011356">
    <property type="entry name" value="Leucine_aapep/pepB"/>
</dbReference>
<comment type="cofactor">
    <cofactor evidence="8">
        <name>Mn(2+)</name>
        <dbReference type="ChEBI" id="CHEBI:29035"/>
    </cofactor>
    <text evidence="8">Binds 2 manganese ions per subunit.</text>
</comment>
<keyword evidence="7 8" id="KW-0464">Manganese</keyword>
<dbReference type="GO" id="GO:0006508">
    <property type="term" value="P:proteolysis"/>
    <property type="evidence" value="ECO:0007669"/>
    <property type="project" value="UniProtKB-KW"/>
</dbReference>
<reference evidence="12" key="1">
    <citation type="submission" date="2015-09" db="EMBL/GenBank/DDBJ databases">
        <authorList>
            <person name="Rodrigo-Torres Lidia"/>
            <person name="Arahal R.David."/>
        </authorList>
    </citation>
    <scope>NUCLEOTIDE SEQUENCE [LARGE SCALE GENOMIC DNA]</scope>
    <source>
        <strain evidence="12">CECT 5114</strain>
    </source>
</reference>
<feature type="domain" description="Peptidase M17 leucyl aminopeptidase N-terminal" evidence="10">
    <location>
        <begin position="36"/>
        <end position="133"/>
    </location>
</feature>
<feature type="binding site" evidence="8">
    <location>
        <position position="332"/>
    </location>
    <ligand>
        <name>Mn(2+)</name>
        <dbReference type="ChEBI" id="CHEBI:29035"/>
        <label>2</label>
    </ligand>
</feature>
<evidence type="ECO:0000256" key="3">
    <source>
        <dbReference type="ARBA" id="ARBA00009528"/>
    </source>
</evidence>
<dbReference type="GO" id="GO:0030145">
    <property type="term" value="F:manganese ion binding"/>
    <property type="evidence" value="ECO:0007669"/>
    <property type="project" value="UniProtKB-UniRule"/>
</dbReference>
<evidence type="ECO:0000256" key="5">
    <source>
        <dbReference type="ARBA" id="ARBA00022670"/>
    </source>
</evidence>
<comment type="similarity">
    <text evidence="3 8">Belongs to the peptidase M17 family.</text>
</comment>
<dbReference type="Pfam" id="PF00883">
    <property type="entry name" value="Peptidase_M17"/>
    <property type="match status" value="1"/>
</dbReference>
<evidence type="ECO:0000256" key="2">
    <source>
        <dbReference type="ARBA" id="ARBA00000967"/>
    </source>
</evidence>
<feature type="binding site" evidence="8">
    <location>
        <position position="253"/>
    </location>
    <ligand>
        <name>Mn(2+)</name>
        <dbReference type="ChEBI" id="CHEBI:29035"/>
        <label>1</label>
    </ligand>
</feature>
<dbReference type="STRING" id="1715691.TA5113_01597"/>
<evidence type="ECO:0000259" key="10">
    <source>
        <dbReference type="Pfam" id="PF02789"/>
    </source>
</evidence>
<dbReference type="HAMAP" id="MF_00181">
    <property type="entry name" value="Cytosol_peptidase_M17"/>
    <property type="match status" value="1"/>
</dbReference>